<dbReference type="InterPro" id="IPR001510">
    <property type="entry name" value="Znf_PARP"/>
</dbReference>
<proteinExistence type="inferred from homology"/>
<dbReference type="InterPro" id="IPR001841">
    <property type="entry name" value="Znf_RING"/>
</dbReference>
<dbReference type="Gene3D" id="3.40.50.300">
    <property type="entry name" value="P-loop containing nucleotide triphosphate hydrolases"/>
    <property type="match status" value="1"/>
</dbReference>
<dbReference type="GO" id="GO:0008094">
    <property type="term" value="F:ATP-dependent activity, acting on DNA"/>
    <property type="evidence" value="ECO:0007669"/>
    <property type="project" value="TreeGrafter"/>
</dbReference>
<keyword evidence="10" id="KW-0539">Nucleus</keyword>
<evidence type="ECO:0000259" key="13">
    <source>
        <dbReference type="PROSITE" id="PS50089"/>
    </source>
</evidence>
<dbReference type="EMBL" id="ML210174">
    <property type="protein sequence ID" value="TFK26482.1"/>
    <property type="molecule type" value="Genomic_DNA"/>
</dbReference>
<sequence length="1133" mass="125826">MTTHLVGYSKSIRAKCHGPLPCKNSAIPIGTLRYGRATRSELGEQVEWRHWGCVTPEILYELARVTANKIVDFDKLLPADQQKIRLAVTLRRVAPEDIPATAKVAPRVTIAPTPVAGQKRKAADMSMARTQEVVPRGTALSLDAEDCEEEEDIPDELYCVLKTSVVGIQYYKGMVGPGEQVLIVREPHNQYDRNAIQVKNMRNVQVGHLPRNVVSKLAPLLDRGAVTVEGTINDGNLGGGKPYTLSISIKLYGGSDKRPQLEPQLVWATPGQKGFPKSATRQSQALTAAPPTYTPNIIGGRVQSSAGPSYSQVVGGMGTHGSSQQRAAAAAQQEASRKKLEAIRKAGELRQMLESLDKVDDDGRRNSLLDTVCSKDDILNLPVHPSPPGTQSGDLRVDLLKHQSQALQWCIDRENPRLPKEVDDPPVQFWKLEKSKNSNKNYYFNIATKTPQEEVPQLGKGALCADAMGLGKTLTMLALILATKSDNPSNFSKSTLIVAPLSIISNWEKQIADHVTPGALRLYIYYGTGRKITAQDLKKYDIVITTYETVKGEHEDGPASSTKKRKFEQVLFDIPWKRIILDEGHVIRNPKTKMSKAVVGLHADRRWVLTGTPIINTPRDLGSLLTFLKICQPLDNEDYFKRLLVRPLKNGEAEGAELLKALMNHVCIRRTKEMQDANGVPLIALPPVEMIKVPVALDDEARRLYDEVEQASMRRVEDMMQTANTAFMQSNVLSMLTRLRQIALHPGLVPARYLEELRASMNSDPDPSQSVQTISAEEKIRLQRLLAQAIEDCEECPICFNILDDARITICAHMFCVNCILSVIERDPRCPMDRRPLTAADLFDKPPPTDLTQVPIRDHEDTPTGIRTGSSAKIDQLVQLLRLSPDQDKSIVFSQFTSFLDKIGEELEAEGISYVRFDGQMSAKRRQEAIAKFSIPITKRAPAPTPPVAETSSGRPRRSTRSVSSSSVTMQLDADDSEDDYNPGNDDHVGMDDMDLPLDYAGEPSLNDNANPKVMLISLKAGALGLNLTVANNVYLMDPWWQEGIESQAIDRVNRIGQTKPVHVYQLIAENTMESKVLEIQERKKSIVKQAFSGITSRETQRQQREARLQDLIELFGARRQKERENDSASGTL</sequence>
<evidence type="ECO:0000256" key="2">
    <source>
        <dbReference type="ARBA" id="ARBA00007025"/>
    </source>
</evidence>
<dbReference type="Pfam" id="PF00176">
    <property type="entry name" value="SNF2-rel_dom"/>
    <property type="match status" value="1"/>
</dbReference>
<dbReference type="InterPro" id="IPR050628">
    <property type="entry name" value="SNF2_RAD54_helicase_TF"/>
</dbReference>
<dbReference type="InterPro" id="IPR027417">
    <property type="entry name" value="P-loop_NTPase"/>
</dbReference>
<dbReference type="Pfam" id="PF00645">
    <property type="entry name" value="zf-PARP"/>
    <property type="match status" value="1"/>
</dbReference>
<dbReference type="PROSITE" id="PS51192">
    <property type="entry name" value="HELICASE_ATP_BIND_1"/>
    <property type="match status" value="1"/>
</dbReference>
<dbReference type="AlphaFoldDB" id="A0A5C3L0J0"/>
<evidence type="ECO:0000256" key="1">
    <source>
        <dbReference type="ARBA" id="ARBA00004123"/>
    </source>
</evidence>
<dbReference type="Pfam" id="PF00271">
    <property type="entry name" value="Helicase_C"/>
    <property type="match status" value="2"/>
</dbReference>
<dbReference type="InterPro" id="IPR017907">
    <property type="entry name" value="Znf_RING_CS"/>
</dbReference>
<dbReference type="Gene3D" id="3.30.40.10">
    <property type="entry name" value="Zinc/RING finger domain, C3HC4 (zinc finger)"/>
    <property type="match status" value="1"/>
</dbReference>
<evidence type="ECO:0000256" key="4">
    <source>
        <dbReference type="ARBA" id="ARBA00022741"/>
    </source>
</evidence>
<dbReference type="InterPro" id="IPR014001">
    <property type="entry name" value="Helicase_ATP-bd"/>
</dbReference>
<feature type="domain" description="Helicase ATP-binding" evidence="14">
    <location>
        <begin position="453"/>
        <end position="631"/>
    </location>
</feature>
<dbReference type="GO" id="GO:0005524">
    <property type="term" value="F:ATP binding"/>
    <property type="evidence" value="ECO:0007669"/>
    <property type="project" value="UniProtKB-KW"/>
</dbReference>
<dbReference type="CDD" id="cd18793">
    <property type="entry name" value="SF2_C_SNF"/>
    <property type="match status" value="1"/>
</dbReference>
<protein>
    <submittedName>
        <fullName evidence="16">Uncharacterized protein</fullName>
    </submittedName>
</protein>
<dbReference type="PROSITE" id="PS50089">
    <property type="entry name" value="ZF_RING_2"/>
    <property type="match status" value="1"/>
</dbReference>
<dbReference type="Pfam" id="PF13923">
    <property type="entry name" value="zf-C3HC4_2"/>
    <property type="match status" value="1"/>
</dbReference>
<evidence type="ECO:0000256" key="3">
    <source>
        <dbReference type="ARBA" id="ARBA00022723"/>
    </source>
</evidence>
<accession>A0A5C3L0J0</accession>
<dbReference type="PANTHER" id="PTHR45626:SF17">
    <property type="entry name" value="HELICASE-LIKE TRANSCRIPTION FACTOR"/>
    <property type="match status" value="1"/>
</dbReference>
<reference evidence="16 17" key="1">
    <citation type="journal article" date="2019" name="Nat. Ecol. Evol.">
        <title>Megaphylogeny resolves global patterns of mushroom evolution.</title>
        <authorList>
            <person name="Varga T."/>
            <person name="Krizsan K."/>
            <person name="Foldi C."/>
            <person name="Dima B."/>
            <person name="Sanchez-Garcia M."/>
            <person name="Sanchez-Ramirez S."/>
            <person name="Szollosi G.J."/>
            <person name="Szarkandi J.G."/>
            <person name="Papp V."/>
            <person name="Albert L."/>
            <person name="Andreopoulos W."/>
            <person name="Angelini C."/>
            <person name="Antonin V."/>
            <person name="Barry K.W."/>
            <person name="Bougher N.L."/>
            <person name="Buchanan P."/>
            <person name="Buyck B."/>
            <person name="Bense V."/>
            <person name="Catcheside P."/>
            <person name="Chovatia M."/>
            <person name="Cooper J."/>
            <person name="Damon W."/>
            <person name="Desjardin D."/>
            <person name="Finy P."/>
            <person name="Geml J."/>
            <person name="Haridas S."/>
            <person name="Hughes K."/>
            <person name="Justo A."/>
            <person name="Karasinski D."/>
            <person name="Kautmanova I."/>
            <person name="Kiss B."/>
            <person name="Kocsube S."/>
            <person name="Kotiranta H."/>
            <person name="LaButti K.M."/>
            <person name="Lechner B.E."/>
            <person name="Liimatainen K."/>
            <person name="Lipzen A."/>
            <person name="Lukacs Z."/>
            <person name="Mihaltcheva S."/>
            <person name="Morgado L.N."/>
            <person name="Niskanen T."/>
            <person name="Noordeloos M.E."/>
            <person name="Ohm R.A."/>
            <person name="Ortiz-Santana B."/>
            <person name="Ovrebo C."/>
            <person name="Racz N."/>
            <person name="Riley R."/>
            <person name="Savchenko A."/>
            <person name="Shiryaev A."/>
            <person name="Soop K."/>
            <person name="Spirin V."/>
            <person name="Szebenyi C."/>
            <person name="Tomsovsky M."/>
            <person name="Tulloss R.E."/>
            <person name="Uehling J."/>
            <person name="Grigoriev I.V."/>
            <person name="Vagvolgyi C."/>
            <person name="Papp T."/>
            <person name="Martin F.M."/>
            <person name="Miettinen O."/>
            <person name="Hibbett D.S."/>
            <person name="Nagy L.G."/>
        </authorList>
    </citation>
    <scope>NUCLEOTIDE SEQUENCE [LARGE SCALE GENOMIC DNA]</scope>
    <source>
        <strain evidence="16 17">CBS 121175</strain>
    </source>
</reference>
<dbReference type="SMART" id="SM00184">
    <property type="entry name" value="RING"/>
    <property type="match status" value="1"/>
</dbReference>
<evidence type="ECO:0000256" key="6">
    <source>
        <dbReference type="ARBA" id="ARBA00022801"/>
    </source>
</evidence>
<keyword evidence="7" id="KW-0347">Helicase</keyword>
<dbReference type="InterPro" id="IPR049730">
    <property type="entry name" value="SNF2/RAD54-like_C"/>
</dbReference>
<keyword evidence="9" id="KW-0067">ATP-binding</keyword>
<dbReference type="STRING" id="230819.A0A5C3L0J0"/>
<feature type="region of interest" description="Disordered" evidence="12">
    <location>
        <begin position="309"/>
        <end position="333"/>
    </location>
</feature>
<dbReference type="GO" id="GO:0004386">
    <property type="term" value="F:helicase activity"/>
    <property type="evidence" value="ECO:0007669"/>
    <property type="project" value="UniProtKB-KW"/>
</dbReference>
<feature type="domain" description="Helicase C-terminal" evidence="15">
    <location>
        <begin position="873"/>
        <end position="1096"/>
    </location>
</feature>
<evidence type="ECO:0000256" key="8">
    <source>
        <dbReference type="ARBA" id="ARBA00022833"/>
    </source>
</evidence>
<evidence type="ECO:0000313" key="16">
    <source>
        <dbReference type="EMBL" id="TFK26482.1"/>
    </source>
</evidence>
<keyword evidence="3" id="KW-0479">Metal-binding</keyword>
<dbReference type="InterPro" id="IPR038718">
    <property type="entry name" value="SNF2-like_sf"/>
</dbReference>
<comment type="similarity">
    <text evidence="2">Belongs to the SNF2/RAD54 helicase family.</text>
</comment>
<dbReference type="SMART" id="SM00487">
    <property type="entry name" value="DEXDc"/>
    <property type="match status" value="1"/>
</dbReference>
<keyword evidence="17" id="KW-1185">Reference proteome</keyword>
<evidence type="ECO:0000256" key="9">
    <source>
        <dbReference type="ARBA" id="ARBA00022840"/>
    </source>
</evidence>
<dbReference type="SMART" id="SM00490">
    <property type="entry name" value="HELICc"/>
    <property type="match status" value="1"/>
</dbReference>
<feature type="region of interest" description="Disordered" evidence="12">
    <location>
        <begin position="841"/>
        <end position="868"/>
    </location>
</feature>
<evidence type="ECO:0000256" key="7">
    <source>
        <dbReference type="ARBA" id="ARBA00022806"/>
    </source>
</evidence>
<dbReference type="InterPro" id="IPR000330">
    <property type="entry name" value="SNF2_N"/>
</dbReference>
<dbReference type="Gene3D" id="3.30.70.2330">
    <property type="match status" value="1"/>
</dbReference>
<evidence type="ECO:0000256" key="12">
    <source>
        <dbReference type="SAM" id="MobiDB-lite"/>
    </source>
</evidence>
<keyword evidence="8" id="KW-0862">Zinc</keyword>
<comment type="subcellular location">
    <subcellularLocation>
        <location evidence="1">Nucleus</location>
    </subcellularLocation>
</comment>
<dbReference type="SMART" id="SM00910">
    <property type="entry name" value="HIRAN"/>
    <property type="match status" value="1"/>
</dbReference>
<evidence type="ECO:0000256" key="10">
    <source>
        <dbReference type="ARBA" id="ARBA00023242"/>
    </source>
</evidence>
<keyword evidence="4" id="KW-0547">Nucleotide-binding</keyword>
<dbReference type="SUPFAM" id="SSF57850">
    <property type="entry name" value="RING/U-box"/>
    <property type="match status" value="1"/>
</dbReference>
<dbReference type="PROSITE" id="PS51194">
    <property type="entry name" value="HELICASE_CTER"/>
    <property type="match status" value="1"/>
</dbReference>
<dbReference type="PANTHER" id="PTHR45626">
    <property type="entry name" value="TRANSCRIPTION TERMINATION FACTOR 2-RELATED"/>
    <property type="match status" value="1"/>
</dbReference>
<dbReference type="InterPro" id="IPR013083">
    <property type="entry name" value="Znf_RING/FYVE/PHD"/>
</dbReference>
<feature type="domain" description="RING-type" evidence="13">
    <location>
        <begin position="796"/>
        <end position="834"/>
    </location>
</feature>
<dbReference type="GO" id="GO:0005634">
    <property type="term" value="C:nucleus"/>
    <property type="evidence" value="ECO:0007669"/>
    <property type="project" value="UniProtKB-SubCell"/>
</dbReference>
<dbReference type="Gene3D" id="3.30.1740.10">
    <property type="entry name" value="Zinc finger, PARP-type"/>
    <property type="match status" value="1"/>
</dbReference>
<evidence type="ECO:0000313" key="17">
    <source>
        <dbReference type="Proteomes" id="UP000307440"/>
    </source>
</evidence>
<dbReference type="InterPro" id="IPR036957">
    <property type="entry name" value="Znf_PARP_sf"/>
</dbReference>
<dbReference type="InterPro" id="IPR014905">
    <property type="entry name" value="HIRAN"/>
</dbReference>
<dbReference type="GO" id="GO:0003677">
    <property type="term" value="F:DNA binding"/>
    <property type="evidence" value="ECO:0007669"/>
    <property type="project" value="InterPro"/>
</dbReference>
<gene>
    <name evidence="16" type="ORF">FA15DRAFT_667364</name>
</gene>
<dbReference type="Pfam" id="PF08797">
    <property type="entry name" value="HIRAN"/>
    <property type="match status" value="1"/>
</dbReference>
<dbReference type="PROSITE" id="PS00518">
    <property type="entry name" value="ZF_RING_1"/>
    <property type="match status" value="1"/>
</dbReference>
<dbReference type="InterPro" id="IPR001650">
    <property type="entry name" value="Helicase_C-like"/>
</dbReference>
<keyword evidence="5 11" id="KW-0863">Zinc-finger</keyword>
<dbReference type="Gene3D" id="3.40.50.10810">
    <property type="entry name" value="Tandem AAA-ATPase domain"/>
    <property type="match status" value="1"/>
</dbReference>
<dbReference type="GO" id="GO:0008270">
    <property type="term" value="F:zinc ion binding"/>
    <property type="evidence" value="ECO:0007669"/>
    <property type="project" value="UniProtKB-KW"/>
</dbReference>
<keyword evidence="6" id="KW-0378">Hydrolase</keyword>
<dbReference type="SUPFAM" id="SSF57716">
    <property type="entry name" value="Glucocorticoid receptor-like (DNA-binding domain)"/>
    <property type="match status" value="1"/>
</dbReference>
<dbReference type="GO" id="GO:0006281">
    <property type="term" value="P:DNA repair"/>
    <property type="evidence" value="ECO:0007669"/>
    <property type="project" value="TreeGrafter"/>
</dbReference>
<evidence type="ECO:0000256" key="11">
    <source>
        <dbReference type="PROSITE-ProRule" id="PRU00175"/>
    </source>
</evidence>
<feature type="compositionally biased region" description="Low complexity" evidence="12">
    <location>
        <begin position="322"/>
        <end position="333"/>
    </location>
</feature>
<dbReference type="SUPFAM" id="SSF52540">
    <property type="entry name" value="P-loop containing nucleoside triphosphate hydrolases"/>
    <property type="match status" value="2"/>
</dbReference>
<evidence type="ECO:0000259" key="15">
    <source>
        <dbReference type="PROSITE" id="PS51194"/>
    </source>
</evidence>
<name>A0A5C3L0J0_COPMA</name>
<feature type="region of interest" description="Disordered" evidence="12">
    <location>
        <begin position="935"/>
        <end position="1003"/>
    </location>
</feature>
<dbReference type="OrthoDB" id="448448at2759"/>
<organism evidence="16 17">
    <name type="scientific">Coprinopsis marcescibilis</name>
    <name type="common">Agaric fungus</name>
    <name type="synonym">Psathyrella marcescibilis</name>
    <dbReference type="NCBI Taxonomy" id="230819"/>
    <lineage>
        <taxon>Eukaryota</taxon>
        <taxon>Fungi</taxon>
        <taxon>Dikarya</taxon>
        <taxon>Basidiomycota</taxon>
        <taxon>Agaricomycotina</taxon>
        <taxon>Agaricomycetes</taxon>
        <taxon>Agaricomycetidae</taxon>
        <taxon>Agaricales</taxon>
        <taxon>Agaricineae</taxon>
        <taxon>Psathyrellaceae</taxon>
        <taxon>Coprinopsis</taxon>
    </lineage>
</organism>
<dbReference type="SMART" id="SM01336">
    <property type="entry name" value="zf-PARP"/>
    <property type="match status" value="1"/>
</dbReference>
<dbReference type="GO" id="GO:0016818">
    <property type="term" value="F:hydrolase activity, acting on acid anhydrides, in phosphorus-containing anhydrides"/>
    <property type="evidence" value="ECO:0007669"/>
    <property type="project" value="InterPro"/>
</dbReference>
<evidence type="ECO:0000259" key="14">
    <source>
        <dbReference type="PROSITE" id="PS51192"/>
    </source>
</evidence>
<dbReference type="Proteomes" id="UP000307440">
    <property type="component" value="Unassembled WGS sequence"/>
</dbReference>
<evidence type="ECO:0000256" key="5">
    <source>
        <dbReference type="ARBA" id="ARBA00022771"/>
    </source>
</evidence>